<dbReference type="NCBIfam" id="TIGR00254">
    <property type="entry name" value="GGDEF"/>
    <property type="match status" value="1"/>
</dbReference>
<feature type="domain" description="GGDEF" evidence="1">
    <location>
        <begin position="253"/>
        <end position="386"/>
    </location>
</feature>
<sequence length="386" mass="43648" precursor="true">MLDYKKQIIRPFILASLLLSAALAGLLFAAIHLVHISRQAEQTDVLRIEAIKLHKAIVQVETGQRGYLLTQNVRFLENYRKGKADIKRITHTLNAQMIDVPDIKHRFENVSKLVEIKLRVTEASIQTEINSGAYAPHLNSAKIGVNIMDRIDTELEDIDDLLQRRKAELSDASRRALKQTMGGAALLLLTVIGLFTGAYYKTVRLFEIASTSQTTAEEMSHDAYHDSLTGLPNRRYFESYFRRQIFLSKRSGQPFSLFYLDLDGFKEINDRHGHDGGDLALKFATERFKNALRESDFIARLGGDEFVVLVHNYRSVSEIGGLGNRIIRYINQPFTIDGQHQLLGVSIGISCYPMDGQEADELLDAADRAMYQAKKNGKNRLVFSQD</sequence>
<evidence type="ECO:0000259" key="1">
    <source>
        <dbReference type="PROSITE" id="PS50887"/>
    </source>
</evidence>
<evidence type="ECO:0000313" key="3">
    <source>
        <dbReference type="Proteomes" id="UP000002743"/>
    </source>
</evidence>
<dbReference type="PANTHER" id="PTHR46663:SF2">
    <property type="entry name" value="GGDEF DOMAIN-CONTAINING PROTEIN"/>
    <property type="match status" value="1"/>
</dbReference>
<dbReference type="InterPro" id="IPR052163">
    <property type="entry name" value="DGC-Regulatory_Protein"/>
</dbReference>
<dbReference type="EMBL" id="CP001674">
    <property type="protein sequence ID" value="ACT50313.1"/>
    <property type="molecule type" value="Genomic_DNA"/>
</dbReference>
<dbReference type="PROSITE" id="PS50096">
    <property type="entry name" value="IQ"/>
    <property type="match status" value="1"/>
</dbReference>
<organism evidence="2 3">
    <name type="scientific">Methylovorus glucosotrophus (strain SIP3-4)</name>
    <dbReference type="NCBI Taxonomy" id="582744"/>
    <lineage>
        <taxon>Bacteria</taxon>
        <taxon>Pseudomonadati</taxon>
        <taxon>Pseudomonadota</taxon>
        <taxon>Betaproteobacteria</taxon>
        <taxon>Nitrosomonadales</taxon>
        <taxon>Methylophilaceae</taxon>
        <taxon>Methylovorus</taxon>
    </lineage>
</organism>
<dbReference type="Proteomes" id="UP000002743">
    <property type="component" value="Chromosome"/>
</dbReference>
<dbReference type="HOGENOM" id="CLU_048414_1_0_4"/>
<protein>
    <submittedName>
        <fullName evidence="2">Diguanylate cyclase</fullName>
    </submittedName>
</protein>
<dbReference type="InterPro" id="IPR000160">
    <property type="entry name" value="GGDEF_dom"/>
</dbReference>
<dbReference type="OrthoDB" id="9812260at2"/>
<dbReference type="FunFam" id="3.30.70.270:FF:000001">
    <property type="entry name" value="Diguanylate cyclase domain protein"/>
    <property type="match status" value="1"/>
</dbReference>
<dbReference type="AlphaFoldDB" id="C6XCN8"/>
<dbReference type="InterPro" id="IPR029787">
    <property type="entry name" value="Nucleotide_cyclase"/>
</dbReference>
<dbReference type="KEGG" id="mei:Msip34_1066"/>
<gene>
    <name evidence="2" type="ordered locus">Msip34_1066</name>
</gene>
<name>C6XCN8_METGS</name>
<accession>C6XCN8</accession>
<dbReference type="STRING" id="582744.Msip34_1066"/>
<dbReference type="PROSITE" id="PS50887">
    <property type="entry name" value="GGDEF"/>
    <property type="match status" value="1"/>
</dbReference>
<dbReference type="Gene3D" id="3.30.70.270">
    <property type="match status" value="1"/>
</dbReference>
<keyword evidence="3" id="KW-1185">Reference proteome</keyword>
<reference evidence="2 3" key="2">
    <citation type="journal article" date="2011" name="J. Bacteriol.">
        <title>Genomes of three methylotrophs from a single niche uncover genetic and metabolic divergence of Methylophilaceae.</title>
        <authorList>
            <person name="Lapidus A."/>
            <person name="Clum A."/>
            <person name="Labutti K."/>
            <person name="Kaluzhnaya M.G."/>
            <person name="Lim S."/>
            <person name="Beck D.A."/>
            <person name="Glavina Del Rio T."/>
            <person name="Nolan M."/>
            <person name="Mavromatis K."/>
            <person name="Huntemann M."/>
            <person name="Lucas S."/>
            <person name="Lidstrom M.E."/>
            <person name="Ivanova N."/>
            <person name="Chistoserdova L."/>
        </authorList>
    </citation>
    <scope>NUCLEOTIDE SEQUENCE [LARGE SCALE GENOMIC DNA]</scope>
    <source>
        <strain evidence="2 3">SIP3-4</strain>
    </source>
</reference>
<reference evidence="3" key="1">
    <citation type="submission" date="2009-07" db="EMBL/GenBank/DDBJ databases">
        <title>Complete sequence of chromosome of Methylovorus sp. SIP3-4.</title>
        <authorList>
            <person name="Lucas S."/>
            <person name="Copeland A."/>
            <person name="Lapidus A."/>
            <person name="Glavina del Rio T."/>
            <person name="Tice H."/>
            <person name="Bruce D."/>
            <person name="Goodwin L."/>
            <person name="Pitluck S."/>
            <person name="Clum A."/>
            <person name="Larimer F."/>
            <person name="Land M."/>
            <person name="Hauser L."/>
            <person name="Kyrpides N."/>
            <person name="Mikhailova N."/>
            <person name="Kayluzhnaya M."/>
            <person name="Chistoserdova L."/>
        </authorList>
    </citation>
    <scope>NUCLEOTIDE SEQUENCE [LARGE SCALE GENOMIC DNA]</scope>
    <source>
        <strain evidence="3">SIP3-4</strain>
    </source>
</reference>
<dbReference type="Pfam" id="PF00990">
    <property type="entry name" value="GGDEF"/>
    <property type="match status" value="1"/>
</dbReference>
<dbReference type="GO" id="GO:0003824">
    <property type="term" value="F:catalytic activity"/>
    <property type="evidence" value="ECO:0007669"/>
    <property type="project" value="UniProtKB-ARBA"/>
</dbReference>
<proteinExistence type="predicted"/>
<dbReference type="eggNOG" id="COG2199">
    <property type="taxonomic scope" value="Bacteria"/>
</dbReference>
<evidence type="ECO:0000313" key="2">
    <source>
        <dbReference type="EMBL" id="ACT50313.1"/>
    </source>
</evidence>
<dbReference type="InterPro" id="IPR007891">
    <property type="entry name" value="CHASE3"/>
</dbReference>
<dbReference type="CDD" id="cd19410">
    <property type="entry name" value="HK9-like_sensor"/>
    <property type="match status" value="1"/>
</dbReference>
<dbReference type="Pfam" id="PF05227">
    <property type="entry name" value="CHASE3"/>
    <property type="match status" value="1"/>
</dbReference>
<dbReference type="RefSeq" id="WP_015829834.1">
    <property type="nucleotide sequence ID" value="NC_012969.1"/>
</dbReference>
<dbReference type="CDD" id="cd01949">
    <property type="entry name" value="GGDEF"/>
    <property type="match status" value="1"/>
</dbReference>
<dbReference type="SUPFAM" id="SSF55073">
    <property type="entry name" value="Nucleotide cyclase"/>
    <property type="match status" value="1"/>
</dbReference>
<dbReference type="SMART" id="SM00267">
    <property type="entry name" value="GGDEF"/>
    <property type="match status" value="1"/>
</dbReference>
<dbReference type="InterPro" id="IPR043128">
    <property type="entry name" value="Rev_trsase/Diguanyl_cyclase"/>
</dbReference>
<dbReference type="eggNOG" id="COG5278">
    <property type="taxonomic scope" value="Bacteria"/>
</dbReference>
<dbReference type="PANTHER" id="PTHR46663">
    <property type="entry name" value="DIGUANYLATE CYCLASE DGCT-RELATED"/>
    <property type="match status" value="1"/>
</dbReference>